<dbReference type="PROSITE" id="PS51007">
    <property type="entry name" value="CYTC"/>
    <property type="match status" value="1"/>
</dbReference>
<keyword evidence="5 6" id="KW-0408">Iron</keyword>
<organism evidence="9 10">
    <name type="scientific">Candidatus Nitrosacidococcus tergens</name>
    <dbReference type="NCBI Taxonomy" id="553981"/>
    <lineage>
        <taxon>Bacteria</taxon>
        <taxon>Pseudomonadati</taxon>
        <taxon>Pseudomonadota</taxon>
        <taxon>Gammaproteobacteria</taxon>
        <taxon>Chromatiales</taxon>
        <taxon>Chromatiaceae</taxon>
        <taxon>Candidatus Nitrosacidococcus</taxon>
    </lineage>
</organism>
<dbReference type="PANTHER" id="PTHR33751">
    <property type="entry name" value="CBB3-TYPE CYTOCHROME C OXIDASE SUBUNIT FIXP"/>
    <property type="match status" value="1"/>
</dbReference>
<dbReference type="SUPFAM" id="SSF46626">
    <property type="entry name" value="Cytochrome c"/>
    <property type="match status" value="1"/>
</dbReference>
<evidence type="ECO:0000259" key="8">
    <source>
        <dbReference type="PROSITE" id="PS51007"/>
    </source>
</evidence>
<dbReference type="GO" id="GO:0046872">
    <property type="term" value="F:metal ion binding"/>
    <property type="evidence" value="ECO:0007669"/>
    <property type="project" value="UniProtKB-KW"/>
</dbReference>
<feature type="domain" description="Cytochrome c" evidence="8">
    <location>
        <begin position="25"/>
        <end position="109"/>
    </location>
</feature>
<evidence type="ECO:0000256" key="2">
    <source>
        <dbReference type="ARBA" id="ARBA00022617"/>
    </source>
</evidence>
<evidence type="ECO:0000256" key="5">
    <source>
        <dbReference type="ARBA" id="ARBA00023004"/>
    </source>
</evidence>
<dbReference type="Pfam" id="PF00034">
    <property type="entry name" value="Cytochrom_C"/>
    <property type="match status" value="1"/>
</dbReference>
<sequence>MLRNIFFALISATALTLTSTSVLAADAGAGKDAYVKNGCAACHGSEGQSVNPKMFPVLKDKDASFIVEQLQAFKSGARVGKGAGVIMNTKAKALSDDDMANIAAFVTGG</sequence>
<evidence type="ECO:0000313" key="10">
    <source>
        <dbReference type="Proteomes" id="UP000516072"/>
    </source>
</evidence>
<dbReference type="KEGG" id="ntg:NSCAC_0107"/>
<gene>
    <name evidence="9" type="ORF">NSCAC_0107</name>
</gene>
<evidence type="ECO:0000256" key="6">
    <source>
        <dbReference type="PROSITE-ProRule" id="PRU00433"/>
    </source>
</evidence>
<dbReference type="EMBL" id="LR778175">
    <property type="protein sequence ID" value="CAB1274315.1"/>
    <property type="molecule type" value="Genomic_DNA"/>
</dbReference>
<keyword evidence="7" id="KW-0732">Signal</keyword>
<dbReference type="GO" id="GO:0020037">
    <property type="term" value="F:heme binding"/>
    <property type="evidence" value="ECO:0007669"/>
    <property type="project" value="InterPro"/>
</dbReference>
<dbReference type="InterPro" id="IPR009056">
    <property type="entry name" value="Cyt_c-like_dom"/>
</dbReference>
<dbReference type="Proteomes" id="UP000516072">
    <property type="component" value="Chromosome"/>
</dbReference>
<keyword evidence="4" id="KW-0249">Electron transport</keyword>
<reference evidence="9 10" key="1">
    <citation type="submission" date="2020-03" db="EMBL/GenBank/DDBJ databases">
        <authorList>
            <person name="Picone N."/>
        </authorList>
    </citation>
    <scope>NUCLEOTIDE SEQUENCE [LARGE SCALE GENOMIC DNA]</scope>
    <source>
        <strain evidence="9">NSCAC1</strain>
    </source>
</reference>
<evidence type="ECO:0000313" key="9">
    <source>
        <dbReference type="EMBL" id="CAB1274315.1"/>
    </source>
</evidence>
<feature type="signal peptide" evidence="7">
    <location>
        <begin position="1"/>
        <end position="24"/>
    </location>
</feature>
<dbReference type="RefSeq" id="WP_197744511.1">
    <property type="nucleotide sequence ID" value="NZ_LR778175.1"/>
</dbReference>
<dbReference type="InterPro" id="IPR036909">
    <property type="entry name" value="Cyt_c-like_dom_sf"/>
</dbReference>
<keyword evidence="1" id="KW-0813">Transport</keyword>
<dbReference type="AlphaFoldDB" id="A0A7G1Q7D1"/>
<evidence type="ECO:0000256" key="1">
    <source>
        <dbReference type="ARBA" id="ARBA00022448"/>
    </source>
</evidence>
<dbReference type="Gene3D" id="1.10.760.10">
    <property type="entry name" value="Cytochrome c-like domain"/>
    <property type="match status" value="1"/>
</dbReference>
<evidence type="ECO:0000256" key="7">
    <source>
        <dbReference type="SAM" id="SignalP"/>
    </source>
</evidence>
<protein>
    <submittedName>
        <fullName evidence="9">Cytochrome c class I</fullName>
    </submittedName>
</protein>
<accession>A0A7G1Q7D1</accession>
<keyword evidence="10" id="KW-1185">Reference proteome</keyword>
<feature type="chain" id="PRO_5029007722" evidence="7">
    <location>
        <begin position="25"/>
        <end position="109"/>
    </location>
</feature>
<proteinExistence type="predicted"/>
<name>A0A7G1Q7D1_9GAMM</name>
<keyword evidence="3 6" id="KW-0479">Metal-binding</keyword>
<dbReference type="GO" id="GO:0009055">
    <property type="term" value="F:electron transfer activity"/>
    <property type="evidence" value="ECO:0007669"/>
    <property type="project" value="InterPro"/>
</dbReference>
<dbReference type="InterPro" id="IPR050597">
    <property type="entry name" value="Cytochrome_c_Oxidase_Subunit"/>
</dbReference>
<dbReference type="PANTHER" id="PTHR33751:SF9">
    <property type="entry name" value="CYTOCHROME C4"/>
    <property type="match status" value="1"/>
</dbReference>
<keyword evidence="2 6" id="KW-0349">Heme</keyword>
<evidence type="ECO:0000256" key="4">
    <source>
        <dbReference type="ARBA" id="ARBA00022982"/>
    </source>
</evidence>
<evidence type="ECO:0000256" key="3">
    <source>
        <dbReference type="ARBA" id="ARBA00022723"/>
    </source>
</evidence>